<dbReference type="Gene3D" id="1.10.30.10">
    <property type="entry name" value="High mobility group box domain"/>
    <property type="match status" value="2"/>
</dbReference>
<feature type="compositionally biased region" description="Basic residues" evidence="2">
    <location>
        <begin position="92"/>
        <end position="104"/>
    </location>
</feature>
<dbReference type="STRING" id="1884261.A0A5C3Q7Z4"/>
<accession>A0A5C3Q7Z4</accession>
<evidence type="ECO:0000313" key="5">
    <source>
        <dbReference type="Proteomes" id="UP000305067"/>
    </source>
</evidence>
<dbReference type="SMART" id="SM00398">
    <property type="entry name" value="HMG"/>
    <property type="match status" value="2"/>
</dbReference>
<protein>
    <recommendedName>
        <fullName evidence="3">HMG box domain-containing protein</fullName>
    </recommendedName>
</protein>
<dbReference type="Proteomes" id="UP000305067">
    <property type="component" value="Unassembled WGS sequence"/>
</dbReference>
<feature type="compositionally biased region" description="Basic and acidic residues" evidence="2">
    <location>
        <begin position="272"/>
        <end position="284"/>
    </location>
</feature>
<evidence type="ECO:0000256" key="1">
    <source>
        <dbReference type="PROSITE-ProRule" id="PRU00267"/>
    </source>
</evidence>
<organism evidence="4 5">
    <name type="scientific">Pterulicium gracile</name>
    <dbReference type="NCBI Taxonomy" id="1884261"/>
    <lineage>
        <taxon>Eukaryota</taxon>
        <taxon>Fungi</taxon>
        <taxon>Dikarya</taxon>
        <taxon>Basidiomycota</taxon>
        <taxon>Agaricomycotina</taxon>
        <taxon>Agaricomycetes</taxon>
        <taxon>Agaricomycetidae</taxon>
        <taxon>Agaricales</taxon>
        <taxon>Pleurotineae</taxon>
        <taxon>Pterulaceae</taxon>
        <taxon>Pterulicium</taxon>
    </lineage>
</organism>
<dbReference type="Pfam" id="PF09011">
    <property type="entry name" value="HMG_box_2"/>
    <property type="match status" value="1"/>
</dbReference>
<evidence type="ECO:0000313" key="4">
    <source>
        <dbReference type="EMBL" id="TFK97696.1"/>
    </source>
</evidence>
<dbReference type="Pfam" id="PF00505">
    <property type="entry name" value="HMG_box"/>
    <property type="match status" value="1"/>
</dbReference>
<dbReference type="InterPro" id="IPR009071">
    <property type="entry name" value="HMG_box_dom"/>
</dbReference>
<name>A0A5C3Q7Z4_9AGAR</name>
<feature type="region of interest" description="Disordered" evidence="2">
    <location>
        <begin position="272"/>
        <end position="292"/>
    </location>
</feature>
<dbReference type="CDD" id="cd00084">
    <property type="entry name" value="HMG-box_SF"/>
    <property type="match status" value="1"/>
</dbReference>
<sequence>MYPTLLGRVCLAAQTAPRLLHAQPRSSFSVYSRVFSPVTGAGASDKSTSAACEKSRARTVTSTTTTTTKKKKVSSTARAPTKKPAKTTTAKKSVKKTPAKRKPVKKAEDGKLKVTKAMMPPTKPGSMFMFYWKHVQTTLPKSLNLKQSNENIGVAAARWRAMSDAEKEPYHTQARDALAKHELAKQEWWRTADPALIRAINEKRVARKKPKIAAQRAREDRGPANAYALFTTDQVQTQMAASTITPEGTRDVFRETAKKWKGLPEVEKAEWRERARKGREEWKVRQKQASSG</sequence>
<keyword evidence="1" id="KW-0238">DNA-binding</keyword>
<reference evidence="4 5" key="1">
    <citation type="journal article" date="2019" name="Nat. Ecol. Evol.">
        <title>Megaphylogeny resolves global patterns of mushroom evolution.</title>
        <authorList>
            <person name="Varga T."/>
            <person name="Krizsan K."/>
            <person name="Foldi C."/>
            <person name="Dima B."/>
            <person name="Sanchez-Garcia M."/>
            <person name="Sanchez-Ramirez S."/>
            <person name="Szollosi G.J."/>
            <person name="Szarkandi J.G."/>
            <person name="Papp V."/>
            <person name="Albert L."/>
            <person name="Andreopoulos W."/>
            <person name="Angelini C."/>
            <person name="Antonin V."/>
            <person name="Barry K.W."/>
            <person name="Bougher N.L."/>
            <person name="Buchanan P."/>
            <person name="Buyck B."/>
            <person name="Bense V."/>
            <person name="Catcheside P."/>
            <person name="Chovatia M."/>
            <person name="Cooper J."/>
            <person name="Damon W."/>
            <person name="Desjardin D."/>
            <person name="Finy P."/>
            <person name="Geml J."/>
            <person name="Haridas S."/>
            <person name="Hughes K."/>
            <person name="Justo A."/>
            <person name="Karasinski D."/>
            <person name="Kautmanova I."/>
            <person name="Kiss B."/>
            <person name="Kocsube S."/>
            <person name="Kotiranta H."/>
            <person name="LaButti K.M."/>
            <person name="Lechner B.E."/>
            <person name="Liimatainen K."/>
            <person name="Lipzen A."/>
            <person name="Lukacs Z."/>
            <person name="Mihaltcheva S."/>
            <person name="Morgado L.N."/>
            <person name="Niskanen T."/>
            <person name="Noordeloos M.E."/>
            <person name="Ohm R.A."/>
            <person name="Ortiz-Santana B."/>
            <person name="Ovrebo C."/>
            <person name="Racz N."/>
            <person name="Riley R."/>
            <person name="Savchenko A."/>
            <person name="Shiryaev A."/>
            <person name="Soop K."/>
            <person name="Spirin V."/>
            <person name="Szebenyi C."/>
            <person name="Tomsovsky M."/>
            <person name="Tulloss R.E."/>
            <person name="Uehling J."/>
            <person name="Grigoriev I.V."/>
            <person name="Vagvolgyi C."/>
            <person name="Papp T."/>
            <person name="Martin F.M."/>
            <person name="Miettinen O."/>
            <person name="Hibbett D.S."/>
            <person name="Nagy L.G."/>
        </authorList>
    </citation>
    <scope>NUCLEOTIDE SEQUENCE [LARGE SCALE GENOMIC DNA]</scope>
    <source>
        <strain evidence="4 5">CBS 309.79</strain>
    </source>
</reference>
<dbReference type="OrthoDB" id="1919336at2759"/>
<dbReference type="GO" id="GO:0005634">
    <property type="term" value="C:nucleus"/>
    <property type="evidence" value="ECO:0007669"/>
    <property type="project" value="UniProtKB-UniRule"/>
</dbReference>
<feature type="domain" description="HMG box" evidence="3">
    <location>
        <begin position="121"/>
        <end position="189"/>
    </location>
</feature>
<dbReference type="PROSITE" id="PS50118">
    <property type="entry name" value="HMG_BOX_2"/>
    <property type="match status" value="2"/>
</dbReference>
<feature type="DNA-binding region" description="HMG box" evidence="1">
    <location>
        <begin position="121"/>
        <end position="189"/>
    </location>
</feature>
<feature type="domain" description="HMG box" evidence="3">
    <location>
        <begin position="220"/>
        <end position="290"/>
    </location>
</feature>
<keyword evidence="1" id="KW-0539">Nucleus</keyword>
<feature type="DNA-binding region" description="HMG box" evidence="1">
    <location>
        <begin position="220"/>
        <end position="290"/>
    </location>
</feature>
<dbReference type="SUPFAM" id="SSF47095">
    <property type="entry name" value="HMG-box"/>
    <property type="match status" value="2"/>
</dbReference>
<feature type="compositionally biased region" description="Low complexity" evidence="2">
    <location>
        <begin position="58"/>
        <end position="67"/>
    </location>
</feature>
<dbReference type="GO" id="GO:0003677">
    <property type="term" value="F:DNA binding"/>
    <property type="evidence" value="ECO:0007669"/>
    <property type="project" value="UniProtKB-UniRule"/>
</dbReference>
<gene>
    <name evidence="4" type="ORF">BDV98DRAFT_607390</name>
</gene>
<evidence type="ECO:0000256" key="2">
    <source>
        <dbReference type="SAM" id="MobiDB-lite"/>
    </source>
</evidence>
<proteinExistence type="predicted"/>
<dbReference type="AlphaFoldDB" id="A0A5C3Q7Z4"/>
<keyword evidence="5" id="KW-1185">Reference proteome</keyword>
<feature type="region of interest" description="Disordered" evidence="2">
    <location>
        <begin position="40"/>
        <end position="109"/>
    </location>
</feature>
<dbReference type="InterPro" id="IPR036910">
    <property type="entry name" value="HMG_box_dom_sf"/>
</dbReference>
<evidence type="ECO:0000259" key="3">
    <source>
        <dbReference type="PROSITE" id="PS50118"/>
    </source>
</evidence>
<dbReference type="EMBL" id="ML178845">
    <property type="protein sequence ID" value="TFK97696.1"/>
    <property type="molecule type" value="Genomic_DNA"/>
</dbReference>